<proteinExistence type="predicted"/>
<keyword evidence="4" id="KW-1185">Reference proteome</keyword>
<organism evidence="3 4">
    <name type="scientific">Pleurodeles waltl</name>
    <name type="common">Iberian ribbed newt</name>
    <dbReference type="NCBI Taxonomy" id="8319"/>
    <lineage>
        <taxon>Eukaryota</taxon>
        <taxon>Metazoa</taxon>
        <taxon>Chordata</taxon>
        <taxon>Craniata</taxon>
        <taxon>Vertebrata</taxon>
        <taxon>Euteleostomi</taxon>
        <taxon>Amphibia</taxon>
        <taxon>Batrachia</taxon>
        <taxon>Caudata</taxon>
        <taxon>Salamandroidea</taxon>
        <taxon>Salamandridae</taxon>
        <taxon>Pleurodelinae</taxon>
        <taxon>Pleurodeles</taxon>
    </lineage>
</organism>
<feature type="transmembrane region" description="Helical" evidence="2">
    <location>
        <begin position="180"/>
        <end position="198"/>
    </location>
</feature>
<evidence type="ECO:0000256" key="1">
    <source>
        <dbReference type="SAM" id="MobiDB-lite"/>
    </source>
</evidence>
<feature type="region of interest" description="Disordered" evidence="1">
    <location>
        <begin position="24"/>
        <end position="85"/>
    </location>
</feature>
<evidence type="ECO:0000256" key="2">
    <source>
        <dbReference type="SAM" id="Phobius"/>
    </source>
</evidence>
<comment type="caution">
    <text evidence="3">The sequence shown here is derived from an EMBL/GenBank/DDBJ whole genome shotgun (WGS) entry which is preliminary data.</text>
</comment>
<dbReference type="EMBL" id="JANPWB010000010">
    <property type="protein sequence ID" value="KAJ1145980.1"/>
    <property type="molecule type" value="Genomic_DNA"/>
</dbReference>
<dbReference type="Proteomes" id="UP001066276">
    <property type="component" value="Chromosome 6"/>
</dbReference>
<sequence length="199" mass="21495">MRFRELRRPGLIKSIVTPVRYLLGTPDQRGVTGDGGRSGEGVRKPFAGARSRQHREERSGDGHSVRPSGRGSRERPGGGNGGAGSGPVSGLQCYSCNVIVGKGQMDVGCYNPEVIACSDSYKGFKHRFCIRTESVVTGIPLTLGCATSRHCQQHELPGVRIQCCEADLCNRAAMMGLHSILICICCFISLVFLGFFFVE</sequence>
<dbReference type="SUPFAM" id="SSF57302">
    <property type="entry name" value="Snake toxin-like"/>
    <property type="match status" value="1"/>
</dbReference>
<keyword evidence="2" id="KW-0472">Membrane</keyword>
<reference evidence="3" key="1">
    <citation type="journal article" date="2022" name="bioRxiv">
        <title>Sequencing and chromosome-scale assembly of the giantPleurodeles waltlgenome.</title>
        <authorList>
            <person name="Brown T."/>
            <person name="Elewa A."/>
            <person name="Iarovenko S."/>
            <person name="Subramanian E."/>
            <person name="Araus A.J."/>
            <person name="Petzold A."/>
            <person name="Susuki M."/>
            <person name="Suzuki K.-i.T."/>
            <person name="Hayashi T."/>
            <person name="Toyoda A."/>
            <person name="Oliveira C."/>
            <person name="Osipova E."/>
            <person name="Leigh N.D."/>
            <person name="Simon A."/>
            <person name="Yun M.H."/>
        </authorList>
    </citation>
    <scope>NUCLEOTIDE SEQUENCE</scope>
    <source>
        <strain evidence="3">20211129_DDA</strain>
        <tissue evidence="3">Liver</tissue>
    </source>
</reference>
<accession>A0AAV7R147</accession>
<keyword evidence="2" id="KW-1133">Transmembrane helix</keyword>
<evidence type="ECO:0000313" key="3">
    <source>
        <dbReference type="EMBL" id="KAJ1145980.1"/>
    </source>
</evidence>
<protein>
    <submittedName>
        <fullName evidence="3">Uncharacterized protein</fullName>
    </submittedName>
</protein>
<feature type="compositionally biased region" description="Basic and acidic residues" evidence="1">
    <location>
        <begin position="54"/>
        <end position="64"/>
    </location>
</feature>
<name>A0AAV7R147_PLEWA</name>
<dbReference type="InterPro" id="IPR045860">
    <property type="entry name" value="Snake_toxin-like_sf"/>
</dbReference>
<dbReference type="AlphaFoldDB" id="A0AAV7R147"/>
<keyword evidence="2" id="KW-0812">Transmembrane</keyword>
<gene>
    <name evidence="3" type="ORF">NDU88_012263</name>
</gene>
<evidence type="ECO:0000313" key="4">
    <source>
        <dbReference type="Proteomes" id="UP001066276"/>
    </source>
</evidence>